<comment type="cofactor">
    <cofactor evidence="1">
        <name>Zn(2+)</name>
        <dbReference type="ChEBI" id="CHEBI:29105"/>
    </cofactor>
</comment>
<keyword evidence="4" id="KW-0862">Zinc</keyword>
<reference evidence="6 7" key="1">
    <citation type="submission" date="2015-11" db="EMBL/GenBank/DDBJ databases">
        <title>Expanding the genomic diversity of Burkholderia species for the development of highly accurate diagnostics.</title>
        <authorList>
            <person name="Sahl J."/>
            <person name="Keim P."/>
            <person name="Wagner D."/>
        </authorList>
    </citation>
    <scope>NUCLEOTIDE SEQUENCE [LARGE SCALE GENOMIC DNA]</scope>
    <source>
        <strain evidence="6 7">MSMB1960WGS</strain>
    </source>
</reference>
<dbReference type="RefSeq" id="WP_059806395.1">
    <property type="nucleotide sequence ID" value="NZ_LOUZ01000050.1"/>
</dbReference>
<evidence type="ECO:0000256" key="4">
    <source>
        <dbReference type="ARBA" id="ARBA00022833"/>
    </source>
</evidence>
<accession>A0A102WRP5</accession>
<dbReference type="GO" id="GO:0016788">
    <property type="term" value="F:hydrolase activity, acting on ester bonds"/>
    <property type="evidence" value="ECO:0007669"/>
    <property type="project" value="InterPro"/>
</dbReference>
<dbReference type="InterPro" id="IPR050178">
    <property type="entry name" value="AspA/AstE_fam"/>
</dbReference>
<name>A0A102WRP5_9BURK</name>
<dbReference type="AlphaFoldDB" id="A0A102WRP5"/>
<evidence type="ECO:0000256" key="2">
    <source>
        <dbReference type="ARBA" id="ARBA00022723"/>
    </source>
</evidence>
<dbReference type="GO" id="GO:0046872">
    <property type="term" value="F:metal ion binding"/>
    <property type="evidence" value="ECO:0007669"/>
    <property type="project" value="UniProtKB-KW"/>
</dbReference>
<dbReference type="Gene3D" id="3.40.630.10">
    <property type="entry name" value="Zn peptidases"/>
    <property type="match status" value="1"/>
</dbReference>
<dbReference type="PANTHER" id="PTHR15162">
    <property type="entry name" value="ASPARTOACYLASE"/>
    <property type="match status" value="1"/>
</dbReference>
<feature type="domain" description="Succinylglutamate desuccinylase/Aspartoacylase catalytic" evidence="5">
    <location>
        <begin position="62"/>
        <end position="223"/>
    </location>
</feature>
<dbReference type="Proteomes" id="UP000068603">
    <property type="component" value="Unassembled WGS sequence"/>
</dbReference>
<gene>
    <name evidence="6" type="ORF">WT44_28135</name>
</gene>
<dbReference type="InterPro" id="IPR055438">
    <property type="entry name" value="AstE_AspA_cat"/>
</dbReference>
<proteinExistence type="predicted"/>
<evidence type="ECO:0000259" key="5">
    <source>
        <dbReference type="Pfam" id="PF24827"/>
    </source>
</evidence>
<evidence type="ECO:0000313" key="6">
    <source>
        <dbReference type="EMBL" id="KWA55104.1"/>
    </source>
</evidence>
<evidence type="ECO:0000256" key="1">
    <source>
        <dbReference type="ARBA" id="ARBA00001947"/>
    </source>
</evidence>
<dbReference type="Pfam" id="PF24827">
    <property type="entry name" value="AstE_AspA_cat"/>
    <property type="match status" value="1"/>
</dbReference>
<dbReference type="PANTHER" id="PTHR15162:SF7">
    <property type="entry name" value="SUCCINYLGLUTAMATE DESUCCINYLASE"/>
    <property type="match status" value="1"/>
</dbReference>
<protein>
    <submittedName>
        <fullName evidence="6">Succinylglutamate desuccinylase</fullName>
    </submittedName>
</protein>
<dbReference type="GO" id="GO:0005829">
    <property type="term" value="C:cytosol"/>
    <property type="evidence" value="ECO:0007669"/>
    <property type="project" value="TreeGrafter"/>
</dbReference>
<dbReference type="STRING" id="1503054.WT74_20040"/>
<keyword evidence="2" id="KW-0479">Metal-binding</keyword>
<evidence type="ECO:0000256" key="3">
    <source>
        <dbReference type="ARBA" id="ARBA00022801"/>
    </source>
</evidence>
<evidence type="ECO:0000313" key="7">
    <source>
        <dbReference type="Proteomes" id="UP000068603"/>
    </source>
</evidence>
<dbReference type="SUPFAM" id="SSF53187">
    <property type="entry name" value="Zn-dependent exopeptidases"/>
    <property type="match status" value="1"/>
</dbReference>
<keyword evidence="3" id="KW-0378">Hydrolase</keyword>
<organism evidence="6">
    <name type="scientific">Burkholderia stagnalis</name>
    <dbReference type="NCBI Taxonomy" id="1503054"/>
    <lineage>
        <taxon>Bacteria</taxon>
        <taxon>Pseudomonadati</taxon>
        <taxon>Pseudomonadota</taxon>
        <taxon>Betaproteobacteria</taxon>
        <taxon>Burkholderiales</taxon>
        <taxon>Burkholderiaceae</taxon>
        <taxon>Burkholderia</taxon>
        <taxon>Burkholderia cepacia complex</taxon>
    </lineage>
</organism>
<sequence>MTTNVAPHGADPARSRLDAELAAFERFAASSAIGGARVERVERFGFVVHPRGARPAAGQPIDLLFIALTHGNEYAGLPVLNALCRYFAAGVLAPAASIGFLLGNVDAARQGTRFVERDLNRTFGRSQRDTLDDRRARDMEPVMARARYSLDLHQTIEPSEAPFFVFNYMASSLQLAHVIASDTPVVTHWGRPFSAAAAGGCTSDEFIQQAGGVALSIELGQKGFGLYQIAAGVRVCLETIAAIDGVLRGAPLPPVHACANPIYTWAHIVPYPDGDVRLDAGLRNFQPIRAGERLGVHDGAPIVAGSGGLLLFPKYRRSDAEPKPGELYRLLRQPALSELGKGDCLVPQP</sequence>
<dbReference type="EMBL" id="LPHB01000072">
    <property type="protein sequence ID" value="KWA55104.1"/>
    <property type="molecule type" value="Genomic_DNA"/>
</dbReference>
<comment type="caution">
    <text evidence="6">The sequence shown here is derived from an EMBL/GenBank/DDBJ whole genome shotgun (WGS) entry which is preliminary data.</text>
</comment>